<dbReference type="OrthoDB" id="3357846at2759"/>
<feature type="transmembrane region" description="Helical" evidence="5">
    <location>
        <begin position="531"/>
        <end position="550"/>
    </location>
</feature>
<feature type="transmembrane region" description="Helical" evidence="5">
    <location>
        <begin position="393"/>
        <end position="418"/>
    </location>
</feature>
<dbReference type="InterPro" id="IPR001958">
    <property type="entry name" value="Tet-R_TetA/multi-R_MdtG-like"/>
</dbReference>
<dbReference type="GO" id="GO:0015244">
    <property type="term" value="F:fluconazole transmembrane transporter activity"/>
    <property type="evidence" value="ECO:0007669"/>
    <property type="project" value="TreeGrafter"/>
</dbReference>
<keyword evidence="3 5" id="KW-1133">Transmembrane helix</keyword>
<gene>
    <name evidence="7" type="ORF">ZYGR_0AN01440</name>
</gene>
<evidence type="ECO:0000313" key="8">
    <source>
        <dbReference type="Proteomes" id="UP000187013"/>
    </source>
</evidence>
<evidence type="ECO:0000256" key="1">
    <source>
        <dbReference type="ARBA" id="ARBA00004141"/>
    </source>
</evidence>
<feature type="transmembrane region" description="Helical" evidence="5">
    <location>
        <begin position="276"/>
        <end position="297"/>
    </location>
</feature>
<feature type="domain" description="Major facilitator superfamily (MFS) profile" evidence="6">
    <location>
        <begin position="120"/>
        <end position="562"/>
    </location>
</feature>
<dbReference type="CDD" id="cd17323">
    <property type="entry name" value="MFS_Tpo1_MDR_like"/>
    <property type="match status" value="1"/>
</dbReference>
<evidence type="ECO:0000256" key="4">
    <source>
        <dbReference type="ARBA" id="ARBA00023136"/>
    </source>
</evidence>
<dbReference type="InterPro" id="IPR020846">
    <property type="entry name" value="MFS_dom"/>
</dbReference>
<keyword evidence="4 5" id="KW-0472">Membrane</keyword>
<dbReference type="Gene3D" id="1.20.1250.20">
    <property type="entry name" value="MFS general substrate transporter like domains"/>
    <property type="match status" value="1"/>
</dbReference>
<dbReference type="GO" id="GO:1990961">
    <property type="term" value="P:xenobiotic detoxification by transmembrane export across the plasma membrane"/>
    <property type="evidence" value="ECO:0007669"/>
    <property type="project" value="TreeGrafter"/>
</dbReference>
<evidence type="ECO:0000256" key="5">
    <source>
        <dbReference type="SAM" id="Phobius"/>
    </source>
</evidence>
<feature type="transmembrane region" description="Helical" evidence="5">
    <location>
        <begin position="354"/>
        <end position="373"/>
    </location>
</feature>
<keyword evidence="2 5" id="KW-0812">Transmembrane</keyword>
<feature type="transmembrane region" description="Helical" evidence="5">
    <location>
        <begin position="242"/>
        <end position="264"/>
    </location>
</feature>
<name>A0A1Q3AFX8_ZYGRO</name>
<feature type="transmembrane region" description="Helical" evidence="5">
    <location>
        <begin position="430"/>
        <end position="453"/>
    </location>
</feature>
<dbReference type="Proteomes" id="UP000187013">
    <property type="component" value="Unassembled WGS sequence"/>
</dbReference>
<dbReference type="NCBIfam" id="TIGR00880">
    <property type="entry name" value="2_A_01_02"/>
    <property type="match status" value="1"/>
</dbReference>
<sequence>MQALIASYVKTFRNTFAVDVLERLNLVRVDEEFALKEESDDSCKDGTLQDESNVDLEALVKQPEGTVVTADGSVSGGDGTLEGSKDEKEAVAADPFLVEFKGDKDPDHPHNWSVLKKVVVIIEIMLLTCVTYMGSSIYTPGQEEIQKEFGVGHVVGTLNLSMYVLGYGLGPMVFSPLSEFAIYGRQQLYIVTLFLFAMLQIGCALVGNIAGLVILRFITGILCSPSLATGAASIGDIVRPELVPIFIGMWSIGAVAAPVTGPLLGASMVVAKNWRWIFWLLMWMSSALLILLVFFFPETGEDNILYRRCVRLRKITGDDRYYTKKAREEATLTLKDISVTALYRPFEIIVKEPIVLALDIYIALCYGTFYLFFEAFPIVFVGVYNFTLIELGLAYMGFCVGCAFAYAISLIFLSQYAAGQAKKNKFTPETFLVLAMGVCWCLPLALFLFGWAASVHWTLPMLAEIFFVICVFNLFQATFSYLAMSYPKYMASVFAGNGVMRAGFACAFPLFGKAMYDNLAIKGYPVAWGSSLLGFFSVGLAVIPFCLYKYGPYLRSKSRFTG</sequence>
<accession>A0A1Q3AFX8</accession>
<evidence type="ECO:0000256" key="3">
    <source>
        <dbReference type="ARBA" id="ARBA00022989"/>
    </source>
</evidence>
<reference evidence="7 8" key="1">
    <citation type="submission" date="2016-08" db="EMBL/GenBank/DDBJ databases">
        <title>Draft genome sequence of allopolyploid Zygosaccharomyces rouxii.</title>
        <authorList>
            <person name="Watanabe J."/>
            <person name="Uehara K."/>
            <person name="Mogi Y."/>
            <person name="Tsukioka Y."/>
        </authorList>
    </citation>
    <scope>NUCLEOTIDE SEQUENCE [LARGE SCALE GENOMIC DNA]</scope>
    <source>
        <strain evidence="7 8">NBRC 110957</strain>
    </source>
</reference>
<protein>
    <recommendedName>
        <fullName evidence="6">Major facilitator superfamily (MFS) profile domain-containing protein</fullName>
    </recommendedName>
</protein>
<dbReference type="PANTHER" id="PTHR23502:SF23">
    <property type="entry name" value="FLUCONAZOLE RESISTANCE PROTEIN 1"/>
    <property type="match status" value="1"/>
</dbReference>
<feature type="transmembrane region" description="Helical" evidence="5">
    <location>
        <begin position="158"/>
        <end position="176"/>
    </location>
</feature>
<proteinExistence type="predicted"/>
<feature type="transmembrane region" description="Helical" evidence="5">
    <location>
        <begin position="213"/>
        <end position="235"/>
    </location>
</feature>
<feature type="transmembrane region" description="Helical" evidence="5">
    <location>
        <begin position="465"/>
        <end position="484"/>
    </location>
</feature>
<dbReference type="AlphaFoldDB" id="A0A1Q3AFX8"/>
<feature type="transmembrane region" description="Helical" evidence="5">
    <location>
        <begin position="188"/>
        <end position="207"/>
    </location>
</feature>
<dbReference type="GO" id="GO:0042910">
    <property type="term" value="F:xenobiotic transmembrane transporter activity"/>
    <property type="evidence" value="ECO:0007669"/>
    <property type="project" value="InterPro"/>
</dbReference>
<organism evidence="7 8">
    <name type="scientific">Zygosaccharomyces rouxii</name>
    <dbReference type="NCBI Taxonomy" id="4956"/>
    <lineage>
        <taxon>Eukaryota</taxon>
        <taxon>Fungi</taxon>
        <taxon>Dikarya</taxon>
        <taxon>Ascomycota</taxon>
        <taxon>Saccharomycotina</taxon>
        <taxon>Saccharomycetes</taxon>
        <taxon>Saccharomycetales</taxon>
        <taxon>Saccharomycetaceae</taxon>
        <taxon>Zygosaccharomyces</taxon>
    </lineage>
</organism>
<dbReference type="GO" id="GO:0005886">
    <property type="term" value="C:plasma membrane"/>
    <property type="evidence" value="ECO:0007669"/>
    <property type="project" value="TreeGrafter"/>
</dbReference>
<dbReference type="Pfam" id="PF07690">
    <property type="entry name" value="MFS_1"/>
    <property type="match status" value="1"/>
</dbReference>
<evidence type="ECO:0000313" key="7">
    <source>
        <dbReference type="EMBL" id="GAV54676.1"/>
    </source>
</evidence>
<dbReference type="EMBL" id="BDGX01000040">
    <property type="protein sequence ID" value="GAV54676.1"/>
    <property type="molecule type" value="Genomic_DNA"/>
</dbReference>
<comment type="subcellular location">
    <subcellularLocation>
        <location evidence="1">Membrane</location>
        <topology evidence="1">Multi-pass membrane protein</topology>
    </subcellularLocation>
</comment>
<feature type="transmembrane region" description="Helical" evidence="5">
    <location>
        <begin position="491"/>
        <end position="511"/>
    </location>
</feature>
<evidence type="ECO:0000256" key="2">
    <source>
        <dbReference type="ARBA" id="ARBA00022692"/>
    </source>
</evidence>
<dbReference type="SUPFAM" id="SSF103473">
    <property type="entry name" value="MFS general substrate transporter"/>
    <property type="match status" value="1"/>
</dbReference>
<dbReference type="FunFam" id="1.20.1250.20:FF:000011">
    <property type="entry name" value="MFS multidrug transporter, putative"/>
    <property type="match status" value="1"/>
</dbReference>
<dbReference type="PROSITE" id="PS50850">
    <property type="entry name" value="MFS"/>
    <property type="match status" value="1"/>
</dbReference>
<feature type="transmembrane region" description="Helical" evidence="5">
    <location>
        <begin position="118"/>
        <end position="138"/>
    </location>
</feature>
<dbReference type="InterPro" id="IPR036259">
    <property type="entry name" value="MFS_trans_sf"/>
</dbReference>
<comment type="caution">
    <text evidence="7">The sequence shown here is derived from an EMBL/GenBank/DDBJ whole genome shotgun (WGS) entry which is preliminary data.</text>
</comment>
<dbReference type="PANTHER" id="PTHR23502">
    <property type="entry name" value="MAJOR FACILITATOR SUPERFAMILY"/>
    <property type="match status" value="1"/>
</dbReference>
<evidence type="ECO:0000259" key="6">
    <source>
        <dbReference type="PROSITE" id="PS50850"/>
    </source>
</evidence>
<dbReference type="InterPro" id="IPR011701">
    <property type="entry name" value="MFS"/>
</dbReference>